<feature type="compositionally biased region" description="Polar residues" evidence="5">
    <location>
        <begin position="87"/>
        <end position="98"/>
    </location>
</feature>
<keyword evidence="3 6" id="KW-1133">Transmembrane helix</keyword>
<dbReference type="PANTHER" id="PTHR37994:SF1">
    <property type="entry name" value="ER TRANSPORTER 6TM N-TERMINAL DOMAIN-CONTAINING PROTEIN"/>
    <property type="match status" value="1"/>
</dbReference>
<feature type="domain" description="DUF2421" evidence="7">
    <location>
        <begin position="1097"/>
        <end position="1321"/>
    </location>
</feature>
<dbReference type="InterPro" id="IPR018820">
    <property type="entry name" value="BRE4-related_DUF2421"/>
</dbReference>
<dbReference type="InterPro" id="IPR049453">
    <property type="entry name" value="Memb_transporter_dom"/>
</dbReference>
<evidence type="ECO:0000256" key="1">
    <source>
        <dbReference type="ARBA" id="ARBA00004141"/>
    </source>
</evidence>
<evidence type="ECO:0000256" key="5">
    <source>
        <dbReference type="SAM" id="MobiDB-lite"/>
    </source>
</evidence>
<evidence type="ECO:0008006" key="12">
    <source>
        <dbReference type="Google" id="ProtNLM"/>
    </source>
</evidence>
<evidence type="ECO:0000259" key="7">
    <source>
        <dbReference type="Pfam" id="PF10334"/>
    </source>
</evidence>
<dbReference type="EMBL" id="AP028212">
    <property type="protein sequence ID" value="BEI87980.1"/>
    <property type="molecule type" value="Genomic_DNA"/>
</dbReference>
<dbReference type="InterPro" id="IPR018823">
    <property type="entry name" value="ArAE_2_N"/>
</dbReference>
<evidence type="ECO:0000313" key="11">
    <source>
        <dbReference type="Proteomes" id="UP001233271"/>
    </source>
</evidence>
<feature type="compositionally biased region" description="Basic and acidic residues" evidence="5">
    <location>
        <begin position="619"/>
        <end position="628"/>
    </location>
</feature>
<evidence type="ECO:0000259" key="9">
    <source>
        <dbReference type="Pfam" id="PF13515"/>
    </source>
</evidence>
<sequence length="1336" mass="148743">MDNDPNNDRQARPQTPVIKVTDLDQSPRTTQDQDRPPTNPPHPDHITPTPNASTPSSPSRLSDPAPGGPALGPTHSEAKNVPVVNHVSGSTSGPTAVQRSRRRRRSKHIQFTIASESDTEDQRRSSSIRGLPTGNRSNGNGSNGEGMSKQPLSSYEDQKEEVNGKEKPKSKARQLFDKFLANPHIAWIKPKLNKNDMRPVVRCALSLWIGMLFMLIHPVGLQMGQAAFLALIMSIMVPPSAPFVQFLEVMSNLFFYISVAWAWCALGIRVAEATRHPVDPAKVAEKMAQYAGETPMIQQMKVVFDATYLQAGPAIVSCVWLCVGTAVLLWWKMRTQPSPATLPIVLSCILIDVTLTLVPLYPSANYLIPWIVYKPMCFQAGIALLCSLLIPQSVSGQFRGRFVGVLDPLEDAMGKIESLFSEASSMSTFGTKHQPSSLSSFDERAEMDAKITAWGDRSAEIRTVLLKTLAGMQPLNAQQRYLDIDISYGRIPGRDLREIFNVLASVQVRASGFSFFFNTIVNKVRRTALDSKGYNAQSSLNLATLSRPGSRVFSRPGSVKGSAISLKDLRRASASYKDMRRASVADDAPLTPRSTGFETPHDETPDGPTPMVTPDVSDDEHSERESRRESRRTRHESLAHRLFHLPRSRDTSPHSDREHSGSGEPRPRGRRRKNRVLELKDHKDSLRDSALSLLDQLRKSQQPVGVYESQRYMDLESGTDRDLHKAIEQLELLAKGALPLVKALRAGITTACTWSVTSDKKRHAEARDVLSTTALLRVALAEFKEHRGVVTRPYRHLFDPTHKRDAHLSPSQHMGLFYCLVASYHLIEFSEAALKFLDMLIETDARRQRRRLWFPNIMKLFRQFRASVKPEHSDGPDDAQEADAFDHSEEQDDVDMLGQVRGRNPDYKPFGSPGMSLLSRLSAIPDLLFSRSAMFGFKAGVLGCLTSLPAFLASSATFYYYNRGIWCTIMAQMTLAVYAGDTFSSWFSRLLASFWGGIVGLVAWYMGSGSGPGNPYGLAVVCAFLFFGLMLFRVHWPGPTLSNIVFCASVNLVIGYSYLNGHLFRMTNASWGFELAWLRFVCVVIGITAAWIFSLVPPTYSAKRAIRYSYARAISNVGHILCQELSAANDPHSHANMEFNQHVRAELLKQRAKLTKLGMRHEFAQKELSLRGTWPKDAYGGLQAILVETMSLLAMFNHLLPQMPPTWRKALLLRTRMCDPLFLGDVLAVISMTSSALRAAAPLPQITPGPLVAKYHMNRYKGVELPDPAEGWEGMPTHVTAEVLQSDDYMRYALGVSTIYALMTRLDSIVAVCKTLLGENYHIENLKLMETAQVIA</sequence>
<dbReference type="GeneID" id="85491851"/>
<feature type="compositionally biased region" description="Basic and acidic residues" evidence="5">
    <location>
        <begin position="1"/>
        <end position="11"/>
    </location>
</feature>
<feature type="region of interest" description="Disordered" evidence="5">
    <location>
        <begin position="575"/>
        <end position="674"/>
    </location>
</feature>
<feature type="compositionally biased region" description="Low complexity" evidence="5">
    <location>
        <begin position="47"/>
        <end position="59"/>
    </location>
</feature>
<dbReference type="Pfam" id="PF10337">
    <property type="entry name" value="ArAE_2_N"/>
    <property type="match status" value="1"/>
</dbReference>
<feature type="compositionally biased region" description="Basic residues" evidence="5">
    <location>
        <begin position="99"/>
        <end position="108"/>
    </location>
</feature>
<comment type="subcellular location">
    <subcellularLocation>
        <location evidence="1">Membrane</location>
        <topology evidence="1">Multi-pass membrane protein</topology>
    </subcellularLocation>
</comment>
<feature type="compositionally biased region" description="Basic and acidic residues" evidence="5">
    <location>
        <begin position="575"/>
        <end position="584"/>
    </location>
</feature>
<evidence type="ECO:0000313" key="10">
    <source>
        <dbReference type="EMBL" id="BEI87980.1"/>
    </source>
</evidence>
<dbReference type="GO" id="GO:0016020">
    <property type="term" value="C:membrane"/>
    <property type="evidence" value="ECO:0007669"/>
    <property type="project" value="UniProtKB-SubCell"/>
</dbReference>
<feature type="domain" description="Integral membrane bound transporter" evidence="9">
    <location>
        <begin position="959"/>
        <end position="1093"/>
    </location>
</feature>
<feature type="transmembrane region" description="Helical" evidence="6">
    <location>
        <begin position="986"/>
        <end position="1004"/>
    </location>
</feature>
<feature type="region of interest" description="Disordered" evidence="5">
    <location>
        <begin position="1"/>
        <end position="170"/>
    </location>
</feature>
<protein>
    <recommendedName>
        <fullName evidence="12">ER transporter 6TM N-terminal domain-containing protein</fullName>
    </recommendedName>
</protein>
<feature type="transmembrane region" description="Helical" evidence="6">
    <location>
        <begin position="308"/>
        <end position="330"/>
    </location>
</feature>
<feature type="domain" description="Putative ER transporter 6TM N-terminal" evidence="8">
    <location>
        <begin position="186"/>
        <end position="533"/>
    </location>
</feature>
<feature type="transmembrane region" description="Helical" evidence="6">
    <location>
        <begin position="342"/>
        <end position="361"/>
    </location>
</feature>
<reference evidence="10" key="1">
    <citation type="journal article" date="2023" name="BMC Genomics">
        <title>Chromosome-level genome assemblies of Cutaneotrichosporon spp. (Trichosporonales, Basidiomycota) reveal imbalanced evolution between nucleotide sequences and chromosome synteny.</title>
        <authorList>
            <person name="Kobayashi Y."/>
            <person name="Kayamori A."/>
            <person name="Aoki K."/>
            <person name="Shiwa Y."/>
            <person name="Matsutani M."/>
            <person name="Fujita N."/>
            <person name="Sugita T."/>
            <person name="Iwasaki W."/>
            <person name="Tanaka N."/>
            <person name="Takashima M."/>
        </authorList>
    </citation>
    <scope>NUCLEOTIDE SEQUENCE</scope>
    <source>
        <strain evidence="10">HIS019</strain>
    </source>
</reference>
<feature type="transmembrane region" description="Helical" evidence="6">
    <location>
        <begin position="1071"/>
        <end position="1093"/>
    </location>
</feature>
<keyword evidence="11" id="KW-1185">Reference proteome</keyword>
<dbReference type="PANTHER" id="PTHR37994">
    <property type="entry name" value="ARAE_2_N DOMAIN-CONTAINING PROTEIN-RELATED"/>
    <property type="match status" value="1"/>
</dbReference>
<feature type="compositionally biased region" description="Acidic residues" evidence="5">
    <location>
        <begin position="876"/>
        <end position="889"/>
    </location>
</feature>
<feature type="region of interest" description="Disordered" evidence="5">
    <location>
        <begin position="869"/>
        <end position="889"/>
    </location>
</feature>
<evidence type="ECO:0000256" key="2">
    <source>
        <dbReference type="ARBA" id="ARBA00022692"/>
    </source>
</evidence>
<evidence type="ECO:0000256" key="4">
    <source>
        <dbReference type="ARBA" id="ARBA00023136"/>
    </source>
</evidence>
<dbReference type="RefSeq" id="XP_060453246.1">
    <property type="nucleotide sequence ID" value="XM_060603210.1"/>
</dbReference>
<feature type="transmembrane region" description="Helical" evidence="6">
    <location>
        <begin position="226"/>
        <end position="246"/>
    </location>
</feature>
<dbReference type="Pfam" id="PF13515">
    <property type="entry name" value="FUSC_2"/>
    <property type="match status" value="1"/>
</dbReference>
<proteinExistence type="predicted"/>
<dbReference type="KEGG" id="ccac:CcaHIS019_0106980"/>
<feature type="transmembrane region" description="Helical" evidence="6">
    <location>
        <begin position="1016"/>
        <end position="1034"/>
    </location>
</feature>
<feature type="compositionally biased region" description="Basic and acidic residues" evidence="5">
    <location>
        <begin position="647"/>
        <end position="667"/>
    </location>
</feature>
<keyword evidence="4 6" id="KW-0472">Membrane</keyword>
<gene>
    <name evidence="10" type="ORF">CcaverHIS019_0106980</name>
</gene>
<feature type="transmembrane region" description="Helical" evidence="6">
    <location>
        <begin position="1040"/>
        <end position="1059"/>
    </location>
</feature>
<keyword evidence="2 6" id="KW-0812">Transmembrane</keyword>
<dbReference type="Proteomes" id="UP001233271">
    <property type="component" value="Chromosome 1"/>
</dbReference>
<dbReference type="Pfam" id="PF10334">
    <property type="entry name" value="BRE4"/>
    <property type="match status" value="1"/>
</dbReference>
<evidence type="ECO:0000256" key="6">
    <source>
        <dbReference type="SAM" id="Phobius"/>
    </source>
</evidence>
<organism evidence="10 11">
    <name type="scientific">Cutaneotrichosporon cavernicola</name>
    <dbReference type="NCBI Taxonomy" id="279322"/>
    <lineage>
        <taxon>Eukaryota</taxon>
        <taxon>Fungi</taxon>
        <taxon>Dikarya</taxon>
        <taxon>Basidiomycota</taxon>
        <taxon>Agaricomycotina</taxon>
        <taxon>Tremellomycetes</taxon>
        <taxon>Trichosporonales</taxon>
        <taxon>Trichosporonaceae</taxon>
        <taxon>Cutaneotrichosporon</taxon>
    </lineage>
</organism>
<evidence type="ECO:0000256" key="3">
    <source>
        <dbReference type="ARBA" id="ARBA00022989"/>
    </source>
</evidence>
<feature type="transmembrane region" description="Helical" evidence="6">
    <location>
        <begin position="199"/>
        <end position="220"/>
    </location>
</feature>
<evidence type="ECO:0000259" key="8">
    <source>
        <dbReference type="Pfam" id="PF10337"/>
    </source>
</evidence>
<accession>A0AA48L0A9</accession>
<feature type="compositionally biased region" description="Basic and acidic residues" evidence="5">
    <location>
        <begin position="156"/>
        <end position="169"/>
    </location>
</feature>
<name>A0AA48L0A9_9TREE</name>
<feature type="transmembrane region" description="Helical" evidence="6">
    <location>
        <begin position="939"/>
        <end position="961"/>
    </location>
</feature>
<feature type="transmembrane region" description="Helical" evidence="6">
    <location>
        <begin position="253"/>
        <end position="271"/>
    </location>
</feature>